<evidence type="ECO:0000313" key="2">
    <source>
        <dbReference type="Proteomes" id="UP000057910"/>
    </source>
</evidence>
<evidence type="ECO:0000313" key="1">
    <source>
        <dbReference type="EMBL" id="KVN81805.1"/>
    </source>
</evidence>
<dbReference type="Proteomes" id="UP000057910">
    <property type="component" value="Unassembled WGS sequence"/>
</dbReference>
<organism evidence="1 2">
    <name type="scientific">Burkholderia ubonensis</name>
    <dbReference type="NCBI Taxonomy" id="101571"/>
    <lineage>
        <taxon>Bacteria</taxon>
        <taxon>Pseudomonadati</taxon>
        <taxon>Pseudomonadota</taxon>
        <taxon>Betaproteobacteria</taxon>
        <taxon>Burkholderiales</taxon>
        <taxon>Burkholderiaceae</taxon>
        <taxon>Burkholderia</taxon>
        <taxon>Burkholderia cepacia complex</taxon>
    </lineage>
</organism>
<reference evidence="1 2" key="1">
    <citation type="submission" date="2015-11" db="EMBL/GenBank/DDBJ databases">
        <title>Expanding the genomic diversity of Burkholderia species for the development of highly accurate diagnostics.</title>
        <authorList>
            <person name="Sahl J."/>
            <person name="Keim P."/>
            <person name="Wagner D."/>
        </authorList>
    </citation>
    <scope>NUCLEOTIDE SEQUENCE [LARGE SCALE GENOMIC DNA]</scope>
    <source>
        <strain evidence="1 2">MSMB1585WGS</strain>
    </source>
</reference>
<accession>A0ABD4DZL5</accession>
<dbReference type="AlphaFoldDB" id="A0ABD4DZL5"/>
<dbReference type="EMBL" id="LPAD01000079">
    <property type="protein sequence ID" value="KVN81805.1"/>
    <property type="molecule type" value="Genomic_DNA"/>
</dbReference>
<proteinExistence type="predicted"/>
<sequence length="63" mass="7243">MSTRLIIIEPVGETIMDEKPIRMPPPEQVMSPDPEPVGVEFLAELPEHVRAFFDEQHKLYSPK</sequence>
<comment type="caution">
    <text evidence="1">The sequence shown here is derived from an EMBL/GenBank/DDBJ whole genome shotgun (WGS) entry which is preliminary data.</text>
</comment>
<protein>
    <submittedName>
        <fullName evidence="1">Uncharacterized protein</fullName>
    </submittedName>
</protein>
<name>A0ABD4DZL5_9BURK</name>
<gene>
    <name evidence="1" type="ORF">WJ68_19530</name>
</gene>